<comment type="caution">
    <text evidence="6">The sequence shown here is derived from an EMBL/GenBank/DDBJ whole genome shotgun (WGS) entry which is preliminary data.</text>
</comment>
<evidence type="ECO:0000256" key="1">
    <source>
        <dbReference type="ARBA" id="ARBA00004141"/>
    </source>
</evidence>
<feature type="transmembrane region" description="Helical" evidence="5">
    <location>
        <begin position="205"/>
        <end position="225"/>
    </location>
</feature>
<gene>
    <name evidence="6" type="primary">CarT</name>
    <name evidence="6" type="ORF">TNIN_334211</name>
</gene>
<dbReference type="AlphaFoldDB" id="A0A8X6ICR9"/>
<keyword evidence="2 5" id="KW-0812">Transmembrane</keyword>
<evidence type="ECO:0000256" key="5">
    <source>
        <dbReference type="SAM" id="Phobius"/>
    </source>
</evidence>
<dbReference type="InterPro" id="IPR036259">
    <property type="entry name" value="MFS_trans_sf"/>
</dbReference>
<dbReference type="PANTHER" id="PTHR24064">
    <property type="entry name" value="SOLUTE CARRIER FAMILY 22 MEMBER"/>
    <property type="match status" value="1"/>
</dbReference>
<dbReference type="Gene3D" id="1.20.1250.20">
    <property type="entry name" value="MFS general substrate transporter like domains"/>
    <property type="match status" value="2"/>
</dbReference>
<proteinExistence type="predicted"/>
<dbReference type="SUPFAM" id="SSF103473">
    <property type="entry name" value="MFS general substrate transporter"/>
    <property type="match status" value="1"/>
</dbReference>
<sequence>MVCGDSHYTNLALTLTNIGSAVGTFIYGVLGDEFLPESPRWLVSRERFTEATDILMRIAKANGKTIDRETLLAKVKILGDRIQKEKETVSNSPMDLIRYPYLRKKFLIVTYCWVANDLAYYGLQYNLPNLDVVAVIPDGIPNVAVVCSVIGKFGSTSSFMAIYQQSSELYPTAVRSIGMGITGAVGCVAVVLAPYIVYLANYAKYIPFLIIGLVAVTASMSATLLPETLDEILPQTIQDGETFGRDQRYLMCKW</sequence>
<name>A0A8X6ICR9_9ARAC</name>
<evidence type="ECO:0000313" key="6">
    <source>
        <dbReference type="EMBL" id="GFS37744.1"/>
    </source>
</evidence>
<comment type="subcellular location">
    <subcellularLocation>
        <location evidence="1">Membrane</location>
        <topology evidence="1">Multi-pass membrane protein</topology>
    </subcellularLocation>
</comment>
<dbReference type="Pfam" id="PF00083">
    <property type="entry name" value="Sugar_tr"/>
    <property type="match status" value="1"/>
</dbReference>
<dbReference type="GO" id="GO:0022857">
    <property type="term" value="F:transmembrane transporter activity"/>
    <property type="evidence" value="ECO:0007669"/>
    <property type="project" value="InterPro"/>
</dbReference>
<reference evidence="6" key="1">
    <citation type="submission" date="2020-08" db="EMBL/GenBank/DDBJ databases">
        <title>Multicomponent nature underlies the extraordinary mechanical properties of spider dragline silk.</title>
        <authorList>
            <person name="Kono N."/>
            <person name="Nakamura H."/>
            <person name="Mori M."/>
            <person name="Yoshida Y."/>
            <person name="Ohtoshi R."/>
            <person name="Malay A.D."/>
            <person name="Moran D.A.P."/>
            <person name="Tomita M."/>
            <person name="Numata K."/>
            <person name="Arakawa K."/>
        </authorList>
    </citation>
    <scope>NUCLEOTIDE SEQUENCE</scope>
</reference>
<dbReference type="InterPro" id="IPR005828">
    <property type="entry name" value="MFS_sugar_transport-like"/>
</dbReference>
<evidence type="ECO:0000256" key="2">
    <source>
        <dbReference type="ARBA" id="ARBA00022692"/>
    </source>
</evidence>
<feature type="transmembrane region" description="Helical" evidence="5">
    <location>
        <begin position="176"/>
        <end position="199"/>
    </location>
</feature>
<accession>A0A8X6ICR9</accession>
<dbReference type="OrthoDB" id="6433328at2759"/>
<dbReference type="Proteomes" id="UP000886998">
    <property type="component" value="Unassembled WGS sequence"/>
</dbReference>
<protein>
    <submittedName>
        <fullName evidence="6">Carcinine transporter</fullName>
    </submittedName>
</protein>
<keyword evidence="4 5" id="KW-0472">Membrane</keyword>
<dbReference type="GO" id="GO:0016020">
    <property type="term" value="C:membrane"/>
    <property type="evidence" value="ECO:0007669"/>
    <property type="project" value="UniProtKB-SubCell"/>
</dbReference>
<evidence type="ECO:0000256" key="4">
    <source>
        <dbReference type="ARBA" id="ARBA00023136"/>
    </source>
</evidence>
<organism evidence="6 7">
    <name type="scientific">Trichonephila inaurata madagascariensis</name>
    <dbReference type="NCBI Taxonomy" id="2747483"/>
    <lineage>
        <taxon>Eukaryota</taxon>
        <taxon>Metazoa</taxon>
        <taxon>Ecdysozoa</taxon>
        <taxon>Arthropoda</taxon>
        <taxon>Chelicerata</taxon>
        <taxon>Arachnida</taxon>
        <taxon>Araneae</taxon>
        <taxon>Araneomorphae</taxon>
        <taxon>Entelegynae</taxon>
        <taxon>Araneoidea</taxon>
        <taxon>Nephilidae</taxon>
        <taxon>Trichonephila</taxon>
        <taxon>Trichonephila inaurata</taxon>
    </lineage>
</organism>
<keyword evidence="3 5" id="KW-1133">Transmembrane helix</keyword>
<evidence type="ECO:0000256" key="3">
    <source>
        <dbReference type="ARBA" id="ARBA00022989"/>
    </source>
</evidence>
<dbReference type="EMBL" id="BMAV01025016">
    <property type="protein sequence ID" value="GFS37744.1"/>
    <property type="molecule type" value="Genomic_DNA"/>
</dbReference>
<keyword evidence="7" id="KW-1185">Reference proteome</keyword>
<evidence type="ECO:0000313" key="7">
    <source>
        <dbReference type="Proteomes" id="UP000886998"/>
    </source>
</evidence>